<accession>A0AAV2RKP7</accession>
<feature type="non-terminal residue" evidence="1">
    <location>
        <position position="1"/>
    </location>
</feature>
<organism evidence="1 2">
    <name type="scientific">Meganyctiphanes norvegica</name>
    <name type="common">Northern krill</name>
    <name type="synonym">Thysanopoda norvegica</name>
    <dbReference type="NCBI Taxonomy" id="48144"/>
    <lineage>
        <taxon>Eukaryota</taxon>
        <taxon>Metazoa</taxon>
        <taxon>Ecdysozoa</taxon>
        <taxon>Arthropoda</taxon>
        <taxon>Crustacea</taxon>
        <taxon>Multicrustacea</taxon>
        <taxon>Malacostraca</taxon>
        <taxon>Eumalacostraca</taxon>
        <taxon>Eucarida</taxon>
        <taxon>Euphausiacea</taxon>
        <taxon>Euphausiidae</taxon>
        <taxon>Meganyctiphanes</taxon>
    </lineage>
</organism>
<dbReference type="EMBL" id="CAXKWB010024047">
    <property type="protein sequence ID" value="CAL4125845.1"/>
    <property type="molecule type" value="Genomic_DNA"/>
</dbReference>
<comment type="caution">
    <text evidence="1">The sequence shown here is derived from an EMBL/GenBank/DDBJ whole genome shotgun (WGS) entry which is preliminary data.</text>
</comment>
<gene>
    <name evidence="1" type="ORF">MNOR_LOCUS25323</name>
</gene>
<keyword evidence="2" id="KW-1185">Reference proteome</keyword>
<name>A0AAV2RKP7_MEGNR</name>
<dbReference type="AlphaFoldDB" id="A0AAV2RKP7"/>
<proteinExistence type="predicted"/>
<protein>
    <submittedName>
        <fullName evidence="1">Uncharacterized protein</fullName>
    </submittedName>
</protein>
<dbReference type="Proteomes" id="UP001497623">
    <property type="component" value="Unassembled WGS sequence"/>
</dbReference>
<evidence type="ECO:0000313" key="2">
    <source>
        <dbReference type="Proteomes" id="UP001497623"/>
    </source>
</evidence>
<evidence type="ECO:0000313" key="1">
    <source>
        <dbReference type="EMBL" id="CAL4125845.1"/>
    </source>
</evidence>
<sequence>IQLENLSLAPKEVAESIFKFIFGNQSLSTKTQKFLHSHMNAESHGEHNLETYKHSHEEFEAWRWKISEKTLNEVESNPSCSEAIGRMGHRIFNSLDNVRNRSIPLQM</sequence>
<reference evidence="1 2" key="1">
    <citation type="submission" date="2024-05" db="EMBL/GenBank/DDBJ databases">
        <authorList>
            <person name="Wallberg A."/>
        </authorList>
    </citation>
    <scope>NUCLEOTIDE SEQUENCE [LARGE SCALE GENOMIC DNA]</scope>
</reference>